<evidence type="ECO:0000256" key="8">
    <source>
        <dbReference type="ARBA" id="ARBA00023136"/>
    </source>
</evidence>
<keyword evidence="6 9" id="KW-0812">Transmembrane</keyword>
<evidence type="ECO:0000256" key="5">
    <source>
        <dbReference type="ARBA" id="ARBA00022519"/>
    </source>
</evidence>
<dbReference type="GeneID" id="56588076"/>
<evidence type="ECO:0000256" key="4">
    <source>
        <dbReference type="ARBA" id="ARBA00022475"/>
    </source>
</evidence>
<keyword evidence="8 9" id="KW-0472">Membrane</keyword>
<evidence type="ECO:0000256" key="3">
    <source>
        <dbReference type="ARBA" id="ARBA00022448"/>
    </source>
</evidence>
<comment type="subcellular location">
    <subcellularLocation>
        <location evidence="1 9">Cell inner membrane</location>
        <topology evidence="1 9">Multi-pass membrane protein</topology>
    </subcellularLocation>
</comment>
<evidence type="ECO:0000256" key="2">
    <source>
        <dbReference type="ARBA" id="ARBA00007783"/>
    </source>
</evidence>
<feature type="transmembrane region" description="Helical" evidence="9">
    <location>
        <begin position="34"/>
        <end position="54"/>
    </location>
</feature>
<feature type="transmembrane region" description="Helical" evidence="9">
    <location>
        <begin position="66"/>
        <end position="86"/>
    </location>
</feature>
<dbReference type="InterPro" id="IPR000412">
    <property type="entry name" value="ABC_2_transport"/>
</dbReference>
<keyword evidence="12" id="KW-1185">Reference proteome</keyword>
<proteinExistence type="inferred from homology"/>
<dbReference type="PROSITE" id="PS51012">
    <property type="entry name" value="ABC_TM2"/>
    <property type="match status" value="1"/>
</dbReference>
<keyword evidence="5" id="KW-0997">Cell inner membrane</keyword>
<evidence type="ECO:0000313" key="11">
    <source>
        <dbReference type="EMBL" id="SAI66957.1"/>
    </source>
</evidence>
<dbReference type="GO" id="GO:0140359">
    <property type="term" value="F:ABC-type transporter activity"/>
    <property type="evidence" value="ECO:0007669"/>
    <property type="project" value="InterPro"/>
</dbReference>
<dbReference type="EMBL" id="LT546645">
    <property type="protein sequence ID" value="SAI66957.1"/>
    <property type="molecule type" value="Genomic_DNA"/>
</dbReference>
<keyword evidence="7 9" id="KW-1133">Transmembrane helix</keyword>
<dbReference type="GO" id="GO:0043190">
    <property type="term" value="C:ATP-binding cassette (ABC) transporter complex"/>
    <property type="evidence" value="ECO:0007669"/>
    <property type="project" value="InterPro"/>
</dbReference>
<evidence type="ECO:0000256" key="7">
    <source>
        <dbReference type="ARBA" id="ARBA00022989"/>
    </source>
</evidence>
<feature type="transmembrane region" description="Helical" evidence="9">
    <location>
        <begin position="107"/>
        <end position="133"/>
    </location>
</feature>
<evidence type="ECO:0000256" key="6">
    <source>
        <dbReference type="ARBA" id="ARBA00022692"/>
    </source>
</evidence>
<feature type="transmembrane region" description="Helical" evidence="9">
    <location>
        <begin position="233"/>
        <end position="254"/>
    </location>
</feature>
<keyword evidence="4 9" id="KW-1003">Cell membrane</keyword>
<feature type="transmembrane region" description="Helical" evidence="9">
    <location>
        <begin position="145"/>
        <end position="167"/>
    </location>
</feature>
<dbReference type="RefSeq" id="WP_063491523.1">
    <property type="nucleotide sequence ID" value="NZ_CP016340.1"/>
</dbReference>
<organism evidence="11 12">
    <name type="scientific">Bordetella trematum</name>
    <dbReference type="NCBI Taxonomy" id="123899"/>
    <lineage>
        <taxon>Bacteria</taxon>
        <taxon>Pseudomonadati</taxon>
        <taxon>Pseudomonadota</taxon>
        <taxon>Betaproteobacteria</taxon>
        <taxon>Burkholderiales</taxon>
        <taxon>Alcaligenaceae</taxon>
        <taxon>Bordetella</taxon>
    </lineage>
</organism>
<dbReference type="OrthoDB" id="9814458at2"/>
<evidence type="ECO:0000259" key="10">
    <source>
        <dbReference type="PROSITE" id="PS51012"/>
    </source>
</evidence>
<keyword evidence="3 9" id="KW-0813">Transport</keyword>
<dbReference type="PATRIC" id="fig|123899.6.peg.497"/>
<protein>
    <recommendedName>
        <fullName evidence="9">Transport permease protein</fullName>
    </recommendedName>
</protein>
<feature type="transmembrane region" description="Helical" evidence="9">
    <location>
        <begin position="179"/>
        <end position="197"/>
    </location>
</feature>
<name>A0A157S976_9BORD</name>
<feature type="domain" description="ABC transmembrane type-2" evidence="10">
    <location>
        <begin position="31"/>
        <end position="254"/>
    </location>
</feature>
<dbReference type="Proteomes" id="UP000076825">
    <property type="component" value="Chromosome 1"/>
</dbReference>
<reference evidence="11 12" key="1">
    <citation type="submission" date="2016-04" db="EMBL/GenBank/DDBJ databases">
        <authorList>
            <consortium name="Pathogen Informatics"/>
        </authorList>
    </citation>
    <scope>NUCLEOTIDE SEQUENCE [LARGE SCALE GENOMIC DNA]</scope>
    <source>
        <strain evidence="11 12">H044680328</strain>
    </source>
</reference>
<dbReference type="PANTHER" id="PTHR30413">
    <property type="entry name" value="INNER MEMBRANE TRANSPORT PERMEASE"/>
    <property type="match status" value="1"/>
</dbReference>
<dbReference type="InterPro" id="IPR047817">
    <property type="entry name" value="ABC2_TM_bact-type"/>
</dbReference>
<evidence type="ECO:0000256" key="9">
    <source>
        <dbReference type="RuleBase" id="RU361157"/>
    </source>
</evidence>
<gene>
    <name evidence="11" type="primary">wzm2</name>
    <name evidence="11" type="ORF">SAMEA3906487_00514</name>
</gene>
<evidence type="ECO:0000256" key="1">
    <source>
        <dbReference type="ARBA" id="ARBA00004429"/>
    </source>
</evidence>
<evidence type="ECO:0000313" key="12">
    <source>
        <dbReference type="Proteomes" id="UP000076825"/>
    </source>
</evidence>
<comment type="similarity">
    <text evidence="2 9">Belongs to the ABC-2 integral membrane protein family.</text>
</comment>
<dbReference type="InterPro" id="IPR013525">
    <property type="entry name" value="ABC2_TM"/>
</dbReference>
<dbReference type="GO" id="GO:0015920">
    <property type="term" value="P:lipopolysaccharide transport"/>
    <property type="evidence" value="ECO:0007669"/>
    <property type="project" value="TreeGrafter"/>
</dbReference>
<dbReference type="AlphaFoldDB" id="A0A157S976"/>
<dbReference type="PRINTS" id="PR00164">
    <property type="entry name" value="ABC2TRNSPORT"/>
</dbReference>
<dbReference type="PANTHER" id="PTHR30413:SF8">
    <property type="entry name" value="TRANSPORT PERMEASE PROTEIN"/>
    <property type="match status" value="1"/>
</dbReference>
<accession>A0A157S976</accession>
<dbReference type="STRING" id="123899.SAMEA3906487_00514"/>
<dbReference type="Pfam" id="PF01061">
    <property type="entry name" value="ABC2_membrane"/>
    <property type="match status" value="1"/>
</dbReference>
<sequence length="261" mass="29959">MKKRPPLTIACAVVFALVLREIRTRFGSRRMGAFWMIFEPIAHIAFMMFVVTVLRGRHVTGMPYPIYLLTGIVPFFLMRNIAMKLMDAPSANKSLFAYPNIRPFNTFVARLIVELSLTACVYTLLLIIMGVWFGYDVLTNSPLEWFFVLVIGVVFSFGLGIILCIVGEKFPNSKTFMRLAFMLLYVVSGVIFPLWRLPQEFLPWILWNPYTHIIDNLRSTFFAHYPSIEGISYSYPAIAAVVVLFIGLALYRVYQRDLLAI</sequence>
<dbReference type="KEGG" id="btrm:SAMEA390648700514"/>